<dbReference type="AlphaFoldDB" id="S7VLP0"/>
<organism evidence="1 2">
    <name type="scientific">Cyclobacterium qasimii M12-11B</name>
    <dbReference type="NCBI Taxonomy" id="641524"/>
    <lineage>
        <taxon>Bacteria</taxon>
        <taxon>Pseudomonadati</taxon>
        <taxon>Bacteroidota</taxon>
        <taxon>Cytophagia</taxon>
        <taxon>Cytophagales</taxon>
        <taxon>Cyclobacteriaceae</taxon>
        <taxon>Cyclobacterium</taxon>
    </lineage>
</organism>
<accession>S7VLP0</accession>
<gene>
    <name evidence="1" type="ORF">ADICYQ_0837</name>
</gene>
<reference evidence="1 2" key="1">
    <citation type="journal article" date="2013" name="Genome Announc.">
        <title>Draft Genome Sequence of Cyclobacterium qasimii Strain M12-11BT, Isolated from Arctic Marine Sediment.</title>
        <authorList>
            <person name="Shivaji S."/>
            <person name="Ara S."/>
            <person name="Singh A."/>
            <person name="Kumar Pinnaka A."/>
        </authorList>
    </citation>
    <scope>NUCLEOTIDE SEQUENCE [LARGE SCALE GENOMIC DNA]</scope>
    <source>
        <strain evidence="1 2">M12-11B</strain>
    </source>
</reference>
<evidence type="ECO:0000313" key="2">
    <source>
        <dbReference type="Proteomes" id="UP000014974"/>
    </source>
</evidence>
<sequence>MDGTCATVEKASIIVKIKEMQVSFIARLFLNRFQFSFKATK</sequence>
<dbReference type="Proteomes" id="UP000014974">
    <property type="component" value="Unassembled WGS sequence"/>
</dbReference>
<comment type="caution">
    <text evidence="1">The sequence shown here is derived from an EMBL/GenBank/DDBJ whole genome shotgun (WGS) entry which is preliminary data.</text>
</comment>
<evidence type="ECO:0000313" key="1">
    <source>
        <dbReference type="EMBL" id="EPR70841.1"/>
    </source>
</evidence>
<proteinExistence type="predicted"/>
<dbReference type="EMBL" id="ATNM01000035">
    <property type="protein sequence ID" value="EPR70841.1"/>
    <property type="molecule type" value="Genomic_DNA"/>
</dbReference>
<protein>
    <submittedName>
        <fullName evidence="1">Uncharacterized protein</fullName>
    </submittedName>
</protein>
<name>S7VLP0_9BACT</name>